<dbReference type="PANTHER" id="PTHR39199">
    <property type="entry name" value="BLR5128 PROTEIN"/>
    <property type="match status" value="1"/>
</dbReference>
<dbReference type="PANTHER" id="PTHR39199:SF1">
    <property type="entry name" value="BLR5128 PROTEIN"/>
    <property type="match status" value="1"/>
</dbReference>
<dbReference type="RefSeq" id="WP_091333308.1">
    <property type="nucleotide sequence ID" value="NZ_FNYC01000001.1"/>
</dbReference>
<sequence>MTTAATSAHPGGTDLHALLAGLNPRLHPMPRRFLFVAHDKAAARLHEALMMFREDEGVTLIVDHDLEGPELVADRLLWAQITLGVESSLDAVGMMAAVSAALAARGISCNPVSAFLHDHVFVPWDRREDALDALAHLSA</sequence>
<dbReference type="Gene3D" id="3.30.2130.10">
    <property type="entry name" value="VC0802-like"/>
    <property type="match status" value="1"/>
</dbReference>
<organism evidence="3 4">
    <name type="scientific">Frateuria terrea</name>
    <dbReference type="NCBI Taxonomy" id="529704"/>
    <lineage>
        <taxon>Bacteria</taxon>
        <taxon>Pseudomonadati</taxon>
        <taxon>Pseudomonadota</taxon>
        <taxon>Gammaproteobacteria</taxon>
        <taxon>Lysobacterales</taxon>
        <taxon>Rhodanobacteraceae</taxon>
        <taxon>Frateuria</taxon>
    </lineage>
</organism>
<proteinExistence type="predicted"/>
<dbReference type="SUPFAM" id="SSF55021">
    <property type="entry name" value="ACT-like"/>
    <property type="match status" value="2"/>
</dbReference>
<keyword evidence="4" id="KW-1185">Reference proteome</keyword>
<dbReference type="STRING" id="529704.SAMN02927913_0546"/>
<gene>
    <name evidence="3" type="ORF">SAMN04487997_0630</name>
</gene>
<dbReference type="InterPro" id="IPR045865">
    <property type="entry name" value="ACT-like_dom_sf"/>
</dbReference>
<protein>
    <submittedName>
        <fullName evidence="3">Uncharacterized protein</fullName>
    </submittedName>
</protein>
<dbReference type="OrthoDB" id="517867at2"/>
<evidence type="ECO:0000259" key="2">
    <source>
        <dbReference type="Pfam" id="PF13840"/>
    </source>
</evidence>
<name>A0A1H6QI15_9GAMM</name>
<dbReference type="Proteomes" id="UP000199420">
    <property type="component" value="Unassembled WGS sequence"/>
</dbReference>
<evidence type="ECO:0000313" key="3">
    <source>
        <dbReference type="EMBL" id="SEI43389.1"/>
    </source>
</evidence>
<dbReference type="InterPro" id="IPR027795">
    <property type="entry name" value="CASTOR_ACT_dom"/>
</dbReference>
<dbReference type="Pfam" id="PF10000">
    <property type="entry name" value="ACT_3"/>
    <property type="match status" value="1"/>
</dbReference>
<dbReference type="Pfam" id="PF13840">
    <property type="entry name" value="ACT_7"/>
    <property type="match status" value="1"/>
</dbReference>
<dbReference type="AlphaFoldDB" id="A0A1H6QI15"/>
<feature type="domain" description="CASTOR ACT" evidence="2">
    <location>
        <begin position="81"/>
        <end position="134"/>
    </location>
</feature>
<dbReference type="InterPro" id="IPR018717">
    <property type="entry name" value="DUF2241"/>
</dbReference>
<reference evidence="3 4" key="1">
    <citation type="submission" date="2016-10" db="EMBL/GenBank/DDBJ databases">
        <authorList>
            <person name="de Groot N.N."/>
        </authorList>
    </citation>
    <scope>NUCLEOTIDE SEQUENCE [LARGE SCALE GENOMIC DNA]</scope>
    <source>
        <strain evidence="3 4">DSM 26515</strain>
    </source>
</reference>
<evidence type="ECO:0000259" key="1">
    <source>
        <dbReference type="Pfam" id="PF10000"/>
    </source>
</evidence>
<dbReference type="EMBL" id="FNYC01000001">
    <property type="protein sequence ID" value="SEI43389.1"/>
    <property type="molecule type" value="Genomic_DNA"/>
</dbReference>
<accession>A0A1H6QI15</accession>
<feature type="domain" description="DUF2241" evidence="1">
    <location>
        <begin position="10"/>
        <end position="64"/>
    </location>
</feature>
<evidence type="ECO:0000313" key="4">
    <source>
        <dbReference type="Proteomes" id="UP000199420"/>
    </source>
</evidence>